<evidence type="ECO:0000313" key="1">
    <source>
        <dbReference type="EMBL" id="QDU75220.1"/>
    </source>
</evidence>
<dbReference type="SUPFAM" id="SSF48239">
    <property type="entry name" value="Terpenoid cyclases/Protein prenyltransferases"/>
    <property type="match status" value="1"/>
</dbReference>
<dbReference type="Proteomes" id="UP000318626">
    <property type="component" value="Chromosome"/>
</dbReference>
<organism evidence="1 2">
    <name type="scientific">Bremerella volcania</name>
    <dbReference type="NCBI Taxonomy" id="2527984"/>
    <lineage>
        <taxon>Bacteria</taxon>
        <taxon>Pseudomonadati</taxon>
        <taxon>Planctomycetota</taxon>
        <taxon>Planctomycetia</taxon>
        <taxon>Pirellulales</taxon>
        <taxon>Pirellulaceae</taxon>
        <taxon>Bremerella</taxon>
    </lineage>
</organism>
<name>A0A518C7P4_9BACT</name>
<dbReference type="KEGG" id="bvo:Pan97_22450"/>
<reference evidence="2" key="1">
    <citation type="submission" date="2019-02" db="EMBL/GenBank/DDBJ databases">
        <title>Deep-cultivation of Planctomycetes and their phenomic and genomic characterization uncovers novel biology.</title>
        <authorList>
            <person name="Wiegand S."/>
            <person name="Jogler M."/>
            <person name="Boedeker C."/>
            <person name="Pinto D."/>
            <person name="Vollmers J."/>
            <person name="Rivas-Marin E."/>
            <person name="Kohn T."/>
            <person name="Peeters S.H."/>
            <person name="Heuer A."/>
            <person name="Rast P."/>
            <person name="Oberbeckmann S."/>
            <person name="Bunk B."/>
            <person name="Jeske O."/>
            <person name="Meyerdierks A."/>
            <person name="Storesund J.E."/>
            <person name="Kallscheuer N."/>
            <person name="Luecker S."/>
            <person name="Lage O.M."/>
            <person name="Pohl T."/>
            <person name="Merkel B.J."/>
            <person name="Hornburger P."/>
            <person name="Mueller R.-W."/>
            <person name="Bruemmer F."/>
            <person name="Labrenz M."/>
            <person name="Spormann A.M."/>
            <person name="Op den Camp H."/>
            <person name="Overmann J."/>
            <person name="Amann R."/>
            <person name="Jetten M.S.M."/>
            <person name="Mascher T."/>
            <person name="Medema M.H."/>
            <person name="Devos D.P."/>
            <person name="Kaster A.-K."/>
            <person name="Ovreas L."/>
            <person name="Rohde M."/>
            <person name="Galperin M.Y."/>
            <person name="Jogler C."/>
        </authorList>
    </citation>
    <scope>NUCLEOTIDE SEQUENCE [LARGE SCALE GENOMIC DNA]</scope>
    <source>
        <strain evidence="2">Pan97</strain>
    </source>
</reference>
<dbReference type="CDD" id="cd00688">
    <property type="entry name" value="ISOPREN_C2_like"/>
    <property type="match status" value="1"/>
</dbReference>
<dbReference type="AlphaFoldDB" id="A0A518C7P4"/>
<dbReference type="RefSeq" id="WP_144972425.1">
    <property type="nucleotide sequence ID" value="NZ_CP036289.1"/>
</dbReference>
<dbReference type="OrthoDB" id="248095at2"/>
<gene>
    <name evidence="1" type="ORF">Pan97_22450</name>
</gene>
<dbReference type="Gene3D" id="1.50.10.20">
    <property type="match status" value="1"/>
</dbReference>
<sequence>MRNSSQEQNNHQMSQPAKPTRSVFVCCFVALGLVVSAVQHVHALTPESPEVQKVVKAANAYLASSGTHNRVGGKSVIALALMKSGTPKDHPKIRNAIEACKKFAEKVPEYKHDVVYDAGLALIFLCELDPYEYNREIQNLVAFFIKNQRPHGGFGYAERDTGDNSMTQYAALGLWLAHENRFEVPLEHVAGLTNFIMSVQDPSGGFGYQGNISPRGKPRVKQSDVRPSLSTAGLCSLYVSADALDLSNRRNKAGDALPAEFVEVTQDPRSETMRRARALVDRQALQSVKELGNQWMEQNAKVDGTRWPFYFLYAMERFKAFQELDQGRPDPNPQWYTAGYEFVKKKQGKDGSVEANDEGMAVGTAFAVLFLVRGTQETIKKHVKTFDNGLLAGGRGLPDDLAEAELRDGKVINVKEVPETDRFLELLKSDDGALDNLVDMDITFDLNLTGVEREIALQAVRGKLRRGSYAARRMAIRTIRDTKDFDSVPYLIFALSDPDPRIAVEARDTLRFISRKIDGFQLPANPTPPERELAIKKWKDWYRSLRPDARFIEP</sequence>
<keyword evidence="2" id="KW-1185">Reference proteome</keyword>
<dbReference type="InterPro" id="IPR008930">
    <property type="entry name" value="Terpenoid_cyclase/PrenylTrfase"/>
</dbReference>
<accession>A0A518C7P4</accession>
<proteinExistence type="predicted"/>
<evidence type="ECO:0000313" key="2">
    <source>
        <dbReference type="Proteomes" id="UP000318626"/>
    </source>
</evidence>
<dbReference type="EMBL" id="CP036289">
    <property type="protein sequence ID" value="QDU75220.1"/>
    <property type="molecule type" value="Genomic_DNA"/>
</dbReference>
<evidence type="ECO:0008006" key="3">
    <source>
        <dbReference type="Google" id="ProtNLM"/>
    </source>
</evidence>
<protein>
    <recommendedName>
        <fullName evidence="3">Prenyltransferase and squalene oxidase repeat protein</fullName>
    </recommendedName>
</protein>